<evidence type="ECO:0000313" key="1">
    <source>
        <dbReference type="EMBL" id="MBW84385.1"/>
    </source>
</evidence>
<dbReference type="EMBL" id="GGEC01003902">
    <property type="protein sequence ID" value="MBW84385.1"/>
    <property type="molecule type" value="Transcribed_RNA"/>
</dbReference>
<protein>
    <submittedName>
        <fullName evidence="1">Uncharacterized protein</fullName>
    </submittedName>
</protein>
<organism evidence="1">
    <name type="scientific">Rhizophora mucronata</name>
    <name type="common">Asiatic mangrove</name>
    <dbReference type="NCBI Taxonomy" id="61149"/>
    <lineage>
        <taxon>Eukaryota</taxon>
        <taxon>Viridiplantae</taxon>
        <taxon>Streptophyta</taxon>
        <taxon>Embryophyta</taxon>
        <taxon>Tracheophyta</taxon>
        <taxon>Spermatophyta</taxon>
        <taxon>Magnoliopsida</taxon>
        <taxon>eudicotyledons</taxon>
        <taxon>Gunneridae</taxon>
        <taxon>Pentapetalae</taxon>
        <taxon>rosids</taxon>
        <taxon>fabids</taxon>
        <taxon>Malpighiales</taxon>
        <taxon>Rhizophoraceae</taxon>
        <taxon>Rhizophora</taxon>
    </lineage>
</organism>
<name>A0A2P2IT32_RHIMU</name>
<reference evidence="1" key="1">
    <citation type="submission" date="2018-02" db="EMBL/GenBank/DDBJ databases">
        <title>Rhizophora mucronata_Transcriptome.</title>
        <authorList>
            <person name="Meera S.P."/>
            <person name="Sreeshan A."/>
            <person name="Augustine A."/>
        </authorList>
    </citation>
    <scope>NUCLEOTIDE SEQUENCE</scope>
    <source>
        <tissue evidence="1">Leaf</tissue>
    </source>
</reference>
<accession>A0A2P2IT32</accession>
<proteinExistence type="predicted"/>
<sequence length="12" mass="1368">MGQIVIMCTRES</sequence>